<keyword evidence="1" id="KW-0812">Transmembrane</keyword>
<keyword evidence="1" id="KW-1133">Transmembrane helix</keyword>
<dbReference type="KEGG" id="pka:PQ456_20825"/>
<name>A0AAX3M1N0_9BACL</name>
<gene>
    <name evidence="2" type="ORF">PQ456_20825</name>
</gene>
<dbReference type="AlphaFoldDB" id="A0AAX3M1N0"/>
<feature type="transmembrane region" description="Helical" evidence="1">
    <location>
        <begin position="74"/>
        <end position="92"/>
    </location>
</feature>
<dbReference type="Proteomes" id="UP001220509">
    <property type="component" value="Chromosome"/>
</dbReference>
<accession>A0AAX3M1N0</accession>
<evidence type="ECO:0000256" key="1">
    <source>
        <dbReference type="SAM" id="Phobius"/>
    </source>
</evidence>
<organism evidence="2 3">
    <name type="scientific">Paenibacillus kyungheensis</name>
    <dbReference type="NCBI Taxonomy" id="1452732"/>
    <lineage>
        <taxon>Bacteria</taxon>
        <taxon>Bacillati</taxon>
        <taxon>Bacillota</taxon>
        <taxon>Bacilli</taxon>
        <taxon>Bacillales</taxon>
        <taxon>Paenibacillaceae</taxon>
        <taxon>Paenibacillus</taxon>
    </lineage>
</organism>
<protein>
    <submittedName>
        <fullName evidence="2">Imm63 family immunity protein</fullName>
    </submittedName>
</protein>
<keyword evidence="3" id="KW-1185">Reference proteome</keyword>
<keyword evidence="1" id="KW-0472">Membrane</keyword>
<reference evidence="2 3" key="1">
    <citation type="submission" date="2023-02" db="EMBL/GenBank/DDBJ databases">
        <title>Genome sequence of Paenibacillus kyungheensis KACC 18744.</title>
        <authorList>
            <person name="Kim S."/>
            <person name="Heo J."/>
            <person name="Kwon S.-W."/>
        </authorList>
    </citation>
    <scope>NUCLEOTIDE SEQUENCE [LARGE SCALE GENOMIC DNA]</scope>
    <source>
        <strain evidence="2 3">KACC 18744</strain>
    </source>
</reference>
<dbReference type="RefSeq" id="WP_273613921.1">
    <property type="nucleotide sequence ID" value="NZ_CP117416.1"/>
</dbReference>
<evidence type="ECO:0000313" key="2">
    <source>
        <dbReference type="EMBL" id="WCT55559.1"/>
    </source>
</evidence>
<sequence length="145" mass="17518">MKTEAQYIEQLHSLLQRTSLQEEEYRDYITNPFVQSFLDDFAPFVELTATGYRLKMYERGQTVFTKMIYDEEAMLYWILAYTIELVTHIRLLRKYKVDNKTSFLTYDDDLIQEWKNEQTQIFDAIGGIYAQWWHETGKRAEIESR</sequence>
<dbReference type="EMBL" id="CP117416">
    <property type="protein sequence ID" value="WCT55559.1"/>
    <property type="molecule type" value="Genomic_DNA"/>
</dbReference>
<proteinExistence type="predicted"/>
<evidence type="ECO:0000313" key="3">
    <source>
        <dbReference type="Proteomes" id="UP001220509"/>
    </source>
</evidence>